<accession>A0A371JY06</accession>
<sequence length="84" mass="8641">MLTLAALPALAAPPAALTVDCQRPALPRQQALAQLTGIDNLGQAYAVRSRLMAQAARACQRTGTQQVRIVSQPAAAAAPPVAAR</sequence>
<evidence type="ECO:0000313" key="2">
    <source>
        <dbReference type="Proteomes" id="UP000264492"/>
    </source>
</evidence>
<keyword evidence="2" id="KW-1185">Reference proteome</keyword>
<gene>
    <name evidence="1" type="ORF">DX914_16285</name>
</gene>
<reference evidence="1 2" key="1">
    <citation type="submission" date="2018-08" db="EMBL/GenBank/DDBJ databases">
        <title>Lysobacter sp. zong2l5, whole genome shotgun sequence.</title>
        <authorList>
            <person name="Zhang X."/>
            <person name="Feng G."/>
            <person name="Zhu H."/>
        </authorList>
    </citation>
    <scope>NUCLEOTIDE SEQUENCE [LARGE SCALE GENOMIC DNA]</scope>
    <source>
        <strain evidence="2">zong2l5</strain>
    </source>
</reference>
<comment type="caution">
    <text evidence="1">The sequence shown here is derived from an EMBL/GenBank/DDBJ whole genome shotgun (WGS) entry which is preliminary data.</text>
</comment>
<dbReference type="Proteomes" id="UP000264492">
    <property type="component" value="Unassembled WGS sequence"/>
</dbReference>
<dbReference type="EMBL" id="QTSU01000003">
    <property type="protein sequence ID" value="RDZ26545.1"/>
    <property type="molecule type" value="Genomic_DNA"/>
</dbReference>
<name>A0A371JY06_9GAMM</name>
<organism evidence="1 2">
    <name type="scientific">Lysobacter silvisoli</name>
    <dbReference type="NCBI Taxonomy" id="2293254"/>
    <lineage>
        <taxon>Bacteria</taxon>
        <taxon>Pseudomonadati</taxon>
        <taxon>Pseudomonadota</taxon>
        <taxon>Gammaproteobacteria</taxon>
        <taxon>Lysobacterales</taxon>
        <taxon>Lysobacteraceae</taxon>
        <taxon>Lysobacter</taxon>
    </lineage>
</organism>
<proteinExistence type="predicted"/>
<evidence type="ECO:0000313" key="1">
    <source>
        <dbReference type="EMBL" id="RDZ26545.1"/>
    </source>
</evidence>
<dbReference type="AlphaFoldDB" id="A0A371JY06"/>
<protein>
    <submittedName>
        <fullName evidence="1">Uncharacterized protein</fullName>
    </submittedName>
</protein>